<evidence type="ECO:0000256" key="2">
    <source>
        <dbReference type="SAM" id="MobiDB-lite"/>
    </source>
</evidence>
<dbReference type="PANTHER" id="PTHR12329">
    <property type="entry name" value="BCL2-ASSOCIATED ATHANOGENE"/>
    <property type="match status" value="1"/>
</dbReference>
<accession>A0A1Y2AZD2</accession>
<dbReference type="Pfam" id="PF02179">
    <property type="entry name" value="BAG"/>
    <property type="match status" value="1"/>
</dbReference>
<dbReference type="EMBL" id="MCFC01000040">
    <property type="protein sequence ID" value="ORY27215.1"/>
    <property type="molecule type" value="Genomic_DNA"/>
</dbReference>
<sequence>PLVTPFILAKTLTTSFYNPFRRAQVENEAGQIMVHVKWGRERFNISIPQPSLTPLSTLLATLSNQTGLDLNQLKLIYKGAVLKDQSLTVSSYGITDGSTLVLIGKNGDIPTSGQKSASTSTSTSTVVPKKNKQPETTSESVLVEWIHNLVKNLLDPLQPSIATFISQTNPNATNRPKQIPSFQVLQKEHARLSEMLLRGLLDLDGVDIPSGWAEARKQRKDGVRRVQGELTRVDDSWGERKRVGG</sequence>
<comment type="caution">
    <text evidence="5">The sequence shown here is derived from an EMBL/GenBank/DDBJ whole genome shotgun (WGS) entry which is preliminary data.</text>
</comment>
<name>A0A1Y2AZD2_9TREE</name>
<dbReference type="InterPro" id="IPR036533">
    <property type="entry name" value="BAG_dom_sf"/>
</dbReference>
<feature type="region of interest" description="Disordered" evidence="2">
    <location>
        <begin position="110"/>
        <end position="134"/>
    </location>
</feature>
<evidence type="ECO:0000259" key="3">
    <source>
        <dbReference type="PROSITE" id="PS50053"/>
    </source>
</evidence>
<gene>
    <name evidence="5" type="ORF">BCR39DRAFT_469644</name>
</gene>
<dbReference type="OrthoDB" id="417450at2759"/>
<dbReference type="AlphaFoldDB" id="A0A1Y2AZD2"/>
<dbReference type="PROSITE" id="PS51035">
    <property type="entry name" value="BAG"/>
    <property type="match status" value="1"/>
</dbReference>
<dbReference type="InterPro" id="IPR039773">
    <property type="entry name" value="BAG_chaperone_regulator"/>
</dbReference>
<dbReference type="FunCoup" id="A0A1Y2AZD2">
    <property type="interactions" value="170"/>
</dbReference>
<dbReference type="InterPro" id="IPR029071">
    <property type="entry name" value="Ubiquitin-like_domsf"/>
</dbReference>
<evidence type="ECO:0000256" key="1">
    <source>
        <dbReference type="ARBA" id="ARBA00023186"/>
    </source>
</evidence>
<feature type="domain" description="BAG" evidence="4">
    <location>
        <begin position="183"/>
        <end position="237"/>
    </location>
</feature>
<feature type="non-terminal residue" evidence="5">
    <location>
        <position position="1"/>
    </location>
</feature>
<dbReference type="STRING" id="71784.A0A1Y2AZD2"/>
<feature type="domain" description="Ubiquitin-like" evidence="3">
    <location>
        <begin position="48"/>
        <end position="105"/>
    </location>
</feature>
<dbReference type="PANTHER" id="PTHR12329:SF16">
    <property type="entry name" value="BAG FAMILY MOLECULAR CHAPERONE REGULATOR 1"/>
    <property type="match status" value="1"/>
</dbReference>
<dbReference type="Proteomes" id="UP000193986">
    <property type="component" value="Unassembled WGS sequence"/>
</dbReference>
<dbReference type="Gene3D" id="1.20.58.120">
    <property type="entry name" value="BAG domain"/>
    <property type="match status" value="1"/>
</dbReference>
<dbReference type="GO" id="GO:0016020">
    <property type="term" value="C:membrane"/>
    <property type="evidence" value="ECO:0007669"/>
    <property type="project" value="TreeGrafter"/>
</dbReference>
<keyword evidence="1" id="KW-0143">Chaperone</keyword>
<organism evidence="5 6">
    <name type="scientific">Naematelia encephala</name>
    <dbReference type="NCBI Taxonomy" id="71784"/>
    <lineage>
        <taxon>Eukaryota</taxon>
        <taxon>Fungi</taxon>
        <taxon>Dikarya</taxon>
        <taxon>Basidiomycota</taxon>
        <taxon>Agaricomycotina</taxon>
        <taxon>Tremellomycetes</taxon>
        <taxon>Tremellales</taxon>
        <taxon>Naemateliaceae</taxon>
        <taxon>Naematelia</taxon>
    </lineage>
</organism>
<keyword evidence="6" id="KW-1185">Reference proteome</keyword>
<evidence type="ECO:0000313" key="6">
    <source>
        <dbReference type="Proteomes" id="UP000193986"/>
    </source>
</evidence>
<reference evidence="5 6" key="1">
    <citation type="submission" date="2016-07" db="EMBL/GenBank/DDBJ databases">
        <title>Pervasive Adenine N6-methylation of Active Genes in Fungi.</title>
        <authorList>
            <consortium name="DOE Joint Genome Institute"/>
            <person name="Mondo S.J."/>
            <person name="Dannebaum R.O."/>
            <person name="Kuo R.C."/>
            <person name="Labutti K."/>
            <person name="Haridas S."/>
            <person name="Kuo A."/>
            <person name="Salamov A."/>
            <person name="Ahrendt S.R."/>
            <person name="Lipzen A."/>
            <person name="Sullivan W."/>
            <person name="Andreopoulos W.B."/>
            <person name="Clum A."/>
            <person name="Lindquist E."/>
            <person name="Daum C."/>
            <person name="Ramamoorthy G.K."/>
            <person name="Gryganskyi A."/>
            <person name="Culley D."/>
            <person name="Magnuson J.K."/>
            <person name="James T.Y."/>
            <person name="O'Malley M.A."/>
            <person name="Stajich J.E."/>
            <person name="Spatafora J.W."/>
            <person name="Visel A."/>
            <person name="Grigoriev I.V."/>
        </authorList>
    </citation>
    <scope>NUCLEOTIDE SEQUENCE [LARGE SCALE GENOMIC DNA]</scope>
    <source>
        <strain evidence="5 6">68-887.2</strain>
    </source>
</reference>
<dbReference type="InParanoid" id="A0A1Y2AZD2"/>
<dbReference type="SUPFAM" id="SSF63491">
    <property type="entry name" value="BAG domain"/>
    <property type="match status" value="1"/>
</dbReference>
<dbReference type="InterPro" id="IPR003103">
    <property type="entry name" value="BAG_domain"/>
</dbReference>
<dbReference type="PROSITE" id="PS50053">
    <property type="entry name" value="UBIQUITIN_2"/>
    <property type="match status" value="1"/>
</dbReference>
<evidence type="ECO:0000259" key="4">
    <source>
        <dbReference type="PROSITE" id="PS51035"/>
    </source>
</evidence>
<dbReference type="GO" id="GO:0005634">
    <property type="term" value="C:nucleus"/>
    <property type="evidence" value="ECO:0007669"/>
    <property type="project" value="TreeGrafter"/>
</dbReference>
<dbReference type="GO" id="GO:0051087">
    <property type="term" value="F:protein-folding chaperone binding"/>
    <property type="evidence" value="ECO:0007669"/>
    <property type="project" value="InterPro"/>
</dbReference>
<dbReference type="Pfam" id="PF00240">
    <property type="entry name" value="ubiquitin"/>
    <property type="match status" value="1"/>
</dbReference>
<evidence type="ECO:0000313" key="5">
    <source>
        <dbReference type="EMBL" id="ORY27215.1"/>
    </source>
</evidence>
<dbReference type="GO" id="GO:0050821">
    <property type="term" value="P:protein stabilization"/>
    <property type="evidence" value="ECO:0007669"/>
    <property type="project" value="TreeGrafter"/>
</dbReference>
<dbReference type="Gene3D" id="3.10.20.90">
    <property type="entry name" value="Phosphatidylinositol 3-kinase Catalytic Subunit, Chain A, domain 1"/>
    <property type="match status" value="1"/>
</dbReference>
<proteinExistence type="predicted"/>
<dbReference type="GO" id="GO:0005829">
    <property type="term" value="C:cytosol"/>
    <property type="evidence" value="ECO:0007669"/>
    <property type="project" value="TreeGrafter"/>
</dbReference>
<dbReference type="SMART" id="SM00213">
    <property type="entry name" value="UBQ"/>
    <property type="match status" value="1"/>
</dbReference>
<protein>
    <submittedName>
        <fullName evidence="5">Uncharacterized protein</fullName>
    </submittedName>
</protein>
<dbReference type="GO" id="GO:0000774">
    <property type="term" value="F:adenyl-nucleotide exchange factor activity"/>
    <property type="evidence" value="ECO:0007669"/>
    <property type="project" value="TreeGrafter"/>
</dbReference>
<dbReference type="SUPFAM" id="SSF54236">
    <property type="entry name" value="Ubiquitin-like"/>
    <property type="match status" value="1"/>
</dbReference>
<dbReference type="InterPro" id="IPR000626">
    <property type="entry name" value="Ubiquitin-like_dom"/>
</dbReference>